<evidence type="ECO:0000313" key="9">
    <source>
        <dbReference type="Proteomes" id="UP000001549"/>
    </source>
</evidence>
<dbReference type="RefSeq" id="WP_013875034.1">
    <property type="nucleotide sequence ID" value="NC_015656.1"/>
</dbReference>
<dbReference type="PANTHER" id="PTHR43788">
    <property type="entry name" value="DNA2/NAM7 HELICASE FAMILY MEMBER"/>
    <property type="match status" value="1"/>
</dbReference>
<protein>
    <submittedName>
        <fullName evidence="8">Superfamily I DNA/RNA helicase</fullName>
    </submittedName>
</protein>
<feature type="domain" description="Restriction endonuclease type II-like" evidence="7">
    <location>
        <begin position="827"/>
        <end position="919"/>
    </location>
</feature>
<evidence type="ECO:0000256" key="4">
    <source>
        <dbReference type="ARBA" id="ARBA00022840"/>
    </source>
</evidence>
<dbReference type="STRING" id="656024.FsymDg_3879"/>
<proteinExistence type="predicted"/>
<dbReference type="HOGENOM" id="CLU_000738_0_0_11"/>
<dbReference type="InterPro" id="IPR041679">
    <property type="entry name" value="DNA2/NAM7-like_C"/>
</dbReference>
<evidence type="ECO:0000256" key="3">
    <source>
        <dbReference type="ARBA" id="ARBA00022806"/>
    </source>
</evidence>
<dbReference type="InterPro" id="IPR050534">
    <property type="entry name" value="Coronavir_polyprotein_1ab"/>
</dbReference>
<organism evidence="8 9">
    <name type="scientific">Candidatus Protofrankia datiscae</name>
    <dbReference type="NCBI Taxonomy" id="2716812"/>
    <lineage>
        <taxon>Bacteria</taxon>
        <taxon>Bacillati</taxon>
        <taxon>Actinomycetota</taxon>
        <taxon>Actinomycetes</taxon>
        <taxon>Frankiales</taxon>
        <taxon>Frankiaceae</taxon>
        <taxon>Protofrankia</taxon>
    </lineage>
</organism>
<accession>F8AVQ3</accession>
<dbReference type="CDD" id="cd18808">
    <property type="entry name" value="SF1_C_Upf1"/>
    <property type="match status" value="1"/>
</dbReference>
<dbReference type="KEGG" id="fsy:FsymDg_3879"/>
<gene>
    <name evidence="8" type="ordered locus">FsymDg_3879</name>
</gene>
<sequence>MDALRAVAAELTDALALMAGHQSRWAWVRTALDDALAGRDTVLWTKIASTAPAVEQAASALERVGLRTVVLPALTERGPANAQVLLAHGEALRAHLAAGHGLRAVFPPKAQKNAALLLTEATVDGVPPRTPDLLDAVLARLTAQVCLETASNAWALVDVHIDPDAAVEVRLARLHDLADALAAVDRARGARDRLLGVLASFGVPGTPGTPDVPGAAGTGALTTAGGSLGVTLTGTRACRDLAAAVEDVRLRQHATAATAGLSRIHSRYLAAARTGTAAPELGTLADALAARDVTAYEAARVALEAADSERDAERRCVTLLARVRDAHPALAVLLEGLAPGTADGAKAAAGTSDAGTVDMLRNAEAAAGSRPGGADAAEWDRRIVSFPAAWAWACAATWLERSRTAAGETDVEAELDAAEDALAAATAELAGALAWKHCLGRMGAEQSAALRSYADAVAAGGKFTGRYAQRYRQAAREAMRVAQTAVPAWIMPIGEVLSTIPAVRDCFDVVIVDEGSQAGLDSLFLLWLAPRVIVVGDDRQCTPAEASFEELEPVFQRLDTLLPDVPGWLRIAFTPRSSLFTLLRTRFGEVIRLREHFRCMPEIIEWSSALFYRDAPLVPLRQFGADRLPPLRSCHVPGAVTSGVAGGLRNAAEAEALVTQVLACADDPRYDGLTFGVVVLQGSAQAELIRGKLISRMSPAEQQRRRLRVGTPPDFQGDERDVVFLSMVVAPDTPTPSLTRLEYQRRFNVATSRARDQVWLFHSVTTGDLEPTDLRHNYLSYILSQTSVRPSVTVGVDAGPAPAVSTSVPVPRDVRPDIPHPRFDTLFEQRVFRALRERGYLVWPQVEVNGRRVDLVVAGGRARLAVECDADTAVPPERIAHEFARERELRRAGWRFWRIRQSEFEIDPDASLASLWPALTAVGVTPVAPHAARTARGGTAPVDPAGAGHGSQPAPPRPGTPADDVPGGNIPTDDIPTDNTRRDGENASRDDVDTADTAAGGRAAVAPGAGEHRWTPIPLSDLEGLDDALGALT</sequence>
<evidence type="ECO:0000259" key="6">
    <source>
        <dbReference type="Pfam" id="PF13087"/>
    </source>
</evidence>
<feature type="region of interest" description="Disordered" evidence="5">
    <location>
        <begin position="930"/>
        <end position="1033"/>
    </location>
</feature>
<keyword evidence="9" id="KW-1185">Reference proteome</keyword>
<dbReference type="SUPFAM" id="SSF52980">
    <property type="entry name" value="Restriction endonuclease-like"/>
    <property type="match status" value="1"/>
</dbReference>
<dbReference type="EMBL" id="CP002801">
    <property type="protein sequence ID" value="AEH11156.1"/>
    <property type="molecule type" value="Genomic_DNA"/>
</dbReference>
<dbReference type="PANTHER" id="PTHR43788:SF8">
    <property type="entry name" value="DNA-BINDING PROTEIN SMUBP-2"/>
    <property type="match status" value="1"/>
</dbReference>
<feature type="compositionally biased region" description="Basic and acidic residues" evidence="5">
    <location>
        <begin position="979"/>
        <end position="992"/>
    </location>
</feature>
<feature type="domain" description="DNA2/NAM7 helicase-like C-terminal" evidence="6">
    <location>
        <begin position="577"/>
        <end position="760"/>
    </location>
</feature>
<dbReference type="InterPro" id="IPR027417">
    <property type="entry name" value="P-loop_NTPase"/>
</dbReference>
<evidence type="ECO:0000256" key="1">
    <source>
        <dbReference type="ARBA" id="ARBA00022741"/>
    </source>
</evidence>
<reference evidence="8 9" key="1">
    <citation type="submission" date="2011-05" db="EMBL/GenBank/DDBJ databases">
        <title>Complete sequence of chromosome of Frankia symbiont of Datisca glomerata.</title>
        <authorList>
            <consortium name="US DOE Joint Genome Institute"/>
            <person name="Lucas S."/>
            <person name="Han J."/>
            <person name="Lapidus A."/>
            <person name="Cheng J.-F."/>
            <person name="Goodwin L."/>
            <person name="Pitluck S."/>
            <person name="Peters L."/>
            <person name="Mikhailova N."/>
            <person name="Chertkov O."/>
            <person name="Teshima H."/>
            <person name="Han C."/>
            <person name="Tapia R."/>
            <person name="Land M."/>
            <person name="Hauser L."/>
            <person name="Kyrpides N."/>
            <person name="Ivanova N."/>
            <person name="Pagani I."/>
            <person name="Berry A."/>
            <person name="Pawlowski K."/>
            <person name="Persson T."/>
            <person name="Vanden Heuvel B."/>
            <person name="Benson D."/>
            <person name="Woyke T."/>
        </authorList>
    </citation>
    <scope>NUCLEOTIDE SEQUENCE [LARGE SCALE GENOMIC DNA]</scope>
    <source>
        <strain evidence="9">4085684</strain>
    </source>
</reference>
<name>F8AVQ3_9ACTN</name>
<feature type="compositionally biased region" description="Low complexity" evidence="5">
    <location>
        <begin position="1019"/>
        <end position="1033"/>
    </location>
</feature>
<dbReference type="AlphaFoldDB" id="F8AVQ3"/>
<dbReference type="Pfam" id="PF18741">
    <property type="entry name" value="MTES_1575"/>
    <property type="match status" value="1"/>
</dbReference>
<dbReference type="GO" id="GO:0016787">
    <property type="term" value="F:hydrolase activity"/>
    <property type="evidence" value="ECO:0007669"/>
    <property type="project" value="UniProtKB-KW"/>
</dbReference>
<dbReference type="Gene3D" id="3.40.50.300">
    <property type="entry name" value="P-loop containing nucleotide triphosphate hydrolases"/>
    <property type="match status" value="2"/>
</dbReference>
<dbReference type="Gene3D" id="3.40.960.10">
    <property type="entry name" value="VSR Endonuclease"/>
    <property type="match status" value="1"/>
</dbReference>
<evidence type="ECO:0000256" key="5">
    <source>
        <dbReference type="SAM" id="MobiDB-lite"/>
    </source>
</evidence>
<evidence type="ECO:0000313" key="8">
    <source>
        <dbReference type="EMBL" id="AEH11156.1"/>
    </source>
</evidence>
<dbReference type="GO" id="GO:0043139">
    <property type="term" value="F:5'-3' DNA helicase activity"/>
    <property type="evidence" value="ECO:0007669"/>
    <property type="project" value="TreeGrafter"/>
</dbReference>
<dbReference type="eggNOG" id="COG1112">
    <property type="taxonomic scope" value="Bacteria"/>
</dbReference>
<evidence type="ECO:0000259" key="7">
    <source>
        <dbReference type="Pfam" id="PF18741"/>
    </source>
</evidence>
<dbReference type="SUPFAM" id="SSF52540">
    <property type="entry name" value="P-loop containing nucleoside triphosphate hydrolases"/>
    <property type="match status" value="1"/>
</dbReference>
<dbReference type="Pfam" id="PF13087">
    <property type="entry name" value="AAA_12"/>
    <property type="match status" value="1"/>
</dbReference>
<dbReference type="eggNOG" id="COG2852">
    <property type="taxonomic scope" value="Bacteria"/>
</dbReference>
<keyword evidence="4" id="KW-0067">ATP-binding</keyword>
<evidence type="ECO:0000256" key="2">
    <source>
        <dbReference type="ARBA" id="ARBA00022801"/>
    </source>
</evidence>
<keyword evidence="2" id="KW-0378">Hydrolase</keyword>
<keyword evidence="3 8" id="KW-0347">Helicase</keyword>
<dbReference type="InterPro" id="IPR049468">
    <property type="entry name" value="Restrct_endonuc-II-like_dom"/>
</dbReference>
<dbReference type="GO" id="GO:0005524">
    <property type="term" value="F:ATP binding"/>
    <property type="evidence" value="ECO:0007669"/>
    <property type="project" value="UniProtKB-KW"/>
</dbReference>
<keyword evidence="1" id="KW-0547">Nucleotide-binding</keyword>
<feature type="compositionally biased region" description="Low complexity" evidence="5">
    <location>
        <begin position="995"/>
        <end position="1009"/>
    </location>
</feature>
<dbReference type="InterPro" id="IPR011335">
    <property type="entry name" value="Restrct_endonuc-II-like"/>
</dbReference>
<dbReference type="InterPro" id="IPR047187">
    <property type="entry name" value="SF1_C_Upf1"/>
</dbReference>
<dbReference type="Proteomes" id="UP000001549">
    <property type="component" value="Chromosome"/>
</dbReference>